<dbReference type="PANTHER" id="PTHR34215">
    <property type="entry name" value="BLL0784 PROTEIN"/>
    <property type="match status" value="1"/>
</dbReference>
<evidence type="ECO:0000313" key="2">
    <source>
        <dbReference type="EMBL" id="HGI30669.1"/>
    </source>
</evidence>
<dbReference type="PANTHER" id="PTHR34215:SF1">
    <property type="entry name" value="YLXR DOMAIN-CONTAINING PROTEIN"/>
    <property type="match status" value="1"/>
</dbReference>
<comment type="caution">
    <text evidence="2">The sequence shown here is derived from an EMBL/GenBank/DDBJ whole genome shotgun (WGS) entry which is preliminary data.</text>
</comment>
<protein>
    <submittedName>
        <fullName evidence="2">YlxR family protein</fullName>
    </submittedName>
</protein>
<dbReference type="InterPro" id="IPR037465">
    <property type="entry name" value="YlxR"/>
</dbReference>
<dbReference type="InterPro" id="IPR035931">
    <property type="entry name" value="YlxR-like_sf"/>
</dbReference>
<gene>
    <name evidence="2" type="ORF">ENV30_05100</name>
</gene>
<dbReference type="Gene3D" id="3.30.1230.10">
    <property type="entry name" value="YlxR-like"/>
    <property type="match status" value="1"/>
</dbReference>
<dbReference type="SUPFAM" id="SSF64376">
    <property type="entry name" value="YlxR-like"/>
    <property type="match status" value="1"/>
</dbReference>
<dbReference type="NCBIfam" id="NF047356">
    <property type="entry name" value="RNA_bind_RnpM"/>
    <property type="match status" value="1"/>
</dbReference>
<reference evidence="2" key="1">
    <citation type="journal article" date="2020" name="mSystems">
        <title>Genome- and Community-Level Interaction Insights into Carbon Utilization and Element Cycling Functions of Hydrothermarchaeota in Hydrothermal Sediment.</title>
        <authorList>
            <person name="Zhou Z."/>
            <person name="Liu Y."/>
            <person name="Xu W."/>
            <person name="Pan J."/>
            <person name="Luo Z.H."/>
            <person name="Li M."/>
        </authorList>
    </citation>
    <scope>NUCLEOTIDE SEQUENCE [LARGE SCALE GENOMIC DNA]</scope>
    <source>
        <strain evidence="2">SpSt-747</strain>
    </source>
</reference>
<sequence length="101" mass="11386">MKKVPIRMCLSCRERKEKKSLIRVVRTLQGTLEVDPTGKRAGRGAYVCPVPECVERLDRKSLSFAFRVDVGEKEALSLKEALRVYLGGQAKEVRHDKGQSV</sequence>
<accession>A0A7V3YGG8</accession>
<evidence type="ECO:0000259" key="1">
    <source>
        <dbReference type="Pfam" id="PF04296"/>
    </source>
</evidence>
<dbReference type="Pfam" id="PF04296">
    <property type="entry name" value="YlxR"/>
    <property type="match status" value="1"/>
</dbReference>
<name>A0A7V3YGG8_9BACT</name>
<dbReference type="EMBL" id="DTFV01000072">
    <property type="protein sequence ID" value="HGI30669.1"/>
    <property type="molecule type" value="Genomic_DNA"/>
</dbReference>
<organism evidence="2">
    <name type="scientific">Candidatus Caldatribacterium californiense</name>
    <dbReference type="NCBI Taxonomy" id="1454726"/>
    <lineage>
        <taxon>Bacteria</taxon>
        <taxon>Pseudomonadati</taxon>
        <taxon>Atribacterota</taxon>
        <taxon>Atribacteria</taxon>
        <taxon>Atribacterales</taxon>
        <taxon>Candidatus Caldatribacteriaceae</taxon>
        <taxon>Candidatus Caldatribacterium</taxon>
    </lineage>
</organism>
<dbReference type="AlphaFoldDB" id="A0A7V3YGG8"/>
<proteinExistence type="predicted"/>
<dbReference type="InterPro" id="IPR007393">
    <property type="entry name" value="YlxR_dom"/>
</dbReference>
<feature type="domain" description="YlxR" evidence="1">
    <location>
        <begin position="7"/>
        <end position="75"/>
    </location>
</feature>